<evidence type="ECO:0000313" key="5">
    <source>
        <dbReference type="EMBL" id="GGO64879.1"/>
    </source>
</evidence>
<dbReference type="Gene3D" id="3.40.50.720">
    <property type="entry name" value="NAD(P)-binding Rossmann-like Domain"/>
    <property type="match status" value="1"/>
</dbReference>
<dbReference type="PANTHER" id="PTHR43818">
    <property type="entry name" value="BCDNA.GH03377"/>
    <property type="match status" value="1"/>
</dbReference>
<evidence type="ECO:0000259" key="3">
    <source>
        <dbReference type="Pfam" id="PF01408"/>
    </source>
</evidence>
<dbReference type="RefSeq" id="WP_229661255.1">
    <property type="nucleotide sequence ID" value="NZ_BMMQ01000006.1"/>
</dbReference>
<dbReference type="SUPFAM" id="SSF55347">
    <property type="entry name" value="Glyceraldehyde-3-phosphate dehydrogenase-like, C-terminal domain"/>
    <property type="match status" value="1"/>
</dbReference>
<comment type="caution">
    <text evidence="5">The sequence shown here is derived from an EMBL/GenBank/DDBJ whole genome shotgun (WGS) entry which is preliminary data.</text>
</comment>
<dbReference type="Pfam" id="PF22725">
    <property type="entry name" value="GFO_IDH_MocA_C3"/>
    <property type="match status" value="1"/>
</dbReference>
<dbReference type="InterPro" id="IPR055170">
    <property type="entry name" value="GFO_IDH_MocA-like_dom"/>
</dbReference>
<dbReference type="Proteomes" id="UP000638043">
    <property type="component" value="Unassembled WGS sequence"/>
</dbReference>
<sequence>MSGFATLDGGRPVRVVQVGAGGMGRAWLRTIAADPEVELVGLVDLELDTARRALDEEGIPGEIALGTSVSEVAAEAGADAVVNVTVPVAHLPVNVEALAAGLPVLCEKPAAPTLGEAYRQAAVARCHGQLLMISQSRRYYAALDAARARLADIGPVSRVSTRFAKGPHFGGFREEMDHVLLVDMAIHQFDAARSLIGTAPLAVYCEEANPSWSWYAGAADAHAIFEFEGGTRYVFTGSWIARGEETSWNGAWVVDGEHGTVSWDGEGEVRLTRTGADPEALEIPTGVPEEIAGSLREFVASLRSGEDPENTAAENLHSLAMVFAATRSAETGARVSIPAVLAEGRAEATAAEQDPEIRAILEQL</sequence>
<keyword evidence="1" id="KW-0560">Oxidoreductase</keyword>
<feature type="domain" description="GFO/IDH/MocA-like oxidoreductase" evidence="4">
    <location>
        <begin position="152"/>
        <end position="261"/>
    </location>
</feature>
<dbReference type="Gene3D" id="3.30.360.10">
    <property type="entry name" value="Dihydrodipicolinate Reductase, domain 2"/>
    <property type="match status" value="1"/>
</dbReference>
<dbReference type="SUPFAM" id="SSF51735">
    <property type="entry name" value="NAD(P)-binding Rossmann-fold domains"/>
    <property type="match status" value="1"/>
</dbReference>
<dbReference type="PANTHER" id="PTHR43818:SF11">
    <property type="entry name" value="BCDNA.GH03377"/>
    <property type="match status" value="1"/>
</dbReference>
<dbReference type="InterPro" id="IPR036291">
    <property type="entry name" value="NAD(P)-bd_dom_sf"/>
</dbReference>
<dbReference type="InterPro" id="IPR050463">
    <property type="entry name" value="Gfo/Idh/MocA_oxidrdct_glycsds"/>
</dbReference>
<keyword evidence="6" id="KW-1185">Reference proteome</keyword>
<evidence type="ECO:0000259" key="4">
    <source>
        <dbReference type="Pfam" id="PF22725"/>
    </source>
</evidence>
<proteinExistence type="predicted"/>
<name>A0ABQ2N1D6_9MICO</name>
<keyword evidence="2" id="KW-0520">NAD</keyword>
<feature type="domain" description="Gfo/Idh/MocA-like oxidoreductase N-terminal" evidence="3">
    <location>
        <begin position="14"/>
        <end position="133"/>
    </location>
</feature>
<dbReference type="EMBL" id="BMMQ01000006">
    <property type="protein sequence ID" value="GGO64879.1"/>
    <property type="molecule type" value="Genomic_DNA"/>
</dbReference>
<dbReference type="InterPro" id="IPR000683">
    <property type="entry name" value="Gfo/Idh/MocA-like_OxRdtase_N"/>
</dbReference>
<gene>
    <name evidence="5" type="ORF">GCM10010910_20770</name>
</gene>
<reference evidence="6" key="1">
    <citation type="journal article" date="2019" name="Int. J. Syst. Evol. Microbiol.">
        <title>The Global Catalogue of Microorganisms (GCM) 10K type strain sequencing project: providing services to taxonomists for standard genome sequencing and annotation.</title>
        <authorList>
            <consortium name="The Broad Institute Genomics Platform"/>
            <consortium name="The Broad Institute Genome Sequencing Center for Infectious Disease"/>
            <person name="Wu L."/>
            <person name="Ma J."/>
        </authorList>
    </citation>
    <scope>NUCLEOTIDE SEQUENCE [LARGE SCALE GENOMIC DNA]</scope>
    <source>
        <strain evidence="6">CGMCC 4.7181</strain>
    </source>
</reference>
<evidence type="ECO:0000256" key="1">
    <source>
        <dbReference type="ARBA" id="ARBA00023002"/>
    </source>
</evidence>
<accession>A0ABQ2N1D6</accession>
<dbReference type="Pfam" id="PF01408">
    <property type="entry name" value="GFO_IDH_MocA"/>
    <property type="match status" value="1"/>
</dbReference>
<organism evidence="5 6">
    <name type="scientific">Microbacterium nanhaiense</name>
    <dbReference type="NCBI Taxonomy" id="1301026"/>
    <lineage>
        <taxon>Bacteria</taxon>
        <taxon>Bacillati</taxon>
        <taxon>Actinomycetota</taxon>
        <taxon>Actinomycetes</taxon>
        <taxon>Micrococcales</taxon>
        <taxon>Microbacteriaceae</taxon>
        <taxon>Microbacterium</taxon>
    </lineage>
</organism>
<evidence type="ECO:0000313" key="6">
    <source>
        <dbReference type="Proteomes" id="UP000638043"/>
    </source>
</evidence>
<protein>
    <submittedName>
        <fullName evidence="5">Dehydrogenase</fullName>
    </submittedName>
</protein>
<evidence type="ECO:0000256" key="2">
    <source>
        <dbReference type="ARBA" id="ARBA00023027"/>
    </source>
</evidence>